<dbReference type="EMBL" id="QLLR01000014">
    <property type="protein sequence ID" value="RAJ29262.1"/>
    <property type="molecule type" value="Genomic_DNA"/>
</dbReference>
<dbReference type="InterPro" id="IPR003661">
    <property type="entry name" value="HisK_dim/P_dom"/>
</dbReference>
<dbReference type="Pfam" id="PF07495">
    <property type="entry name" value="Y_Y_Y"/>
    <property type="match status" value="1"/>
</dbReference>
<dbReference type="InterPro" id="IPR004358">
    <property type="entry name" value="Sig_transdc_His_kin-like_C"/>
</dbReference>
<organism evidence="7 8">
    <name type="scientific">Pedobacter cryoconitis</name>
    <dbReference type="NCBI Taxonomy" id="188932"/>
    <lineage>
        <taxon>Bacteria</taxon>
        <taxon>Pseudomonadati</taxon>
        <taxon>Bacteroidota</taxon>
        <taxon>Sphingobacteriia</taxon>
        <taxon>Sphingobacteriales</taxon>
        <taxon>Sphingobacteriaceae</taxon>
        <taxon>Pedobacter</taxon>
    </lineage>
</organism>
<dbReference type="GO" id="GO:0000155">
    <property type="term" value="F:phosphorelay sensor kinase activity"/>
    <property type="evidence" value="ECO:0007669"/>
    <property type="project" value="InterPro"/>
</dbReference>
<reference evidence="7 8" key="1">
    <citation type="submission" date="2018-06" db="EMBL/GenBank/DDBJ databases">
        <title>Genomic Encyclopedia of Archaeal and Bacterial Type Strains, Phase II (KMG-II): from individual species to whole genera.</title>
        <authorList>
            <person name="Goeker M."/>
        </authorList>
    </citation>
    <scope>NUCLEOTIDE SEQUENCE [LARGE SCALE GENOMIC DNA]</scope>
    <source>
        <strain evidence="7 8">DSM 14825</strain>
    </source>
</reference>
<keyword evidence="7" id="KW-0808">Transferase</keyword>
<keyword evidence="3" id="KW-0597">Phosphoprotein</keyword>
<dbReference type="AlphaFoldDB" id="A0A327SL91"/>
<feature type="signal peptide" evidence="5">
    <location>
        <begin position="1"/>
        <end position="18"/>
    </location>
</feature>
<dbReference type="SUPFAM" id="SSF55874">
    <property type="entry name" value="ATPase domain of HSP90 chaperone/DNA topoisomerase II/histidine kinase"/>
    <property type="match status" value="1"/>
</dbReference>
<dbReference type="Pfam" id="PF02518">
    <property type="entry name" value="HATPase_c"/>
    <property type="match status" value="1"/>
</dbReference>
<feature type="transmembrane region" description="Helical" evidence="4">
    <location>
        <begin position="785"/>
        <end position="804"/>
    </location>
</feature>
<keyword evidence="5" id="KW-0732">Signal</keyword>
<dbReference type="PROSITE" id="PS50109">
    <property type="entry name" value="HIS_KIN"/>
    <property type="match status" value="1"/>
</dbReference>
<dbReference type="Gene3D" id="1.10.287.130">
    <property type="match status" value="1"/>
</dbReference>
<dbReference type="RefSeq" id="WP_146610851.1">
    <property type="nucleotide sequence ID" value="NZ_QLLR01000014.1"/>
</dbReference>
<dbReference type="FunFam" id="1.10.287.130:FF:000045">
    <property type="entry name" value="Two-component system sensor histidine kinase/response regulator"/>
    <property type="match status" value="1"/>
</dbReference>
<name>A0A327SL91_9SPHI</name>
<gene>
    <name evidence="7" type="ORF">LY11_02967</name>
</gene>
<feature type="chain" id="PRO_5016296546" description="histidine kinase" evidence="5">
    <location>
        <begin position="19"/>
        <end position="1064"/>
    </location>
</feature>
<dbReference type="InterPro" id="IPR011110">
    <property type="entry name" value="Reg_prop"/>
</dbReference>
<evidence type="ECO:0000256" key="1">
    <source>
        <dbReference type="ARBA" id="ARBA00000085"/>
    </source>
</evidence>
<dbReference type="InterPro" id="IPR036097">
    <property type="entry name" value="HisK_dim/P_sf"/>
</dbReference>
<keyword evidence="4" id="KW-0472">Membrane</keyword>
<dbReference type="CDD" id="cd00082">
    <property type="entry name" value="HisKA"/>
    <property type="match status" value="1"/>
</dbReference>
<dbReference type="InterPro" id="IPR036890">
    <property type="entry name" value="HATPase_C_sf"/>
</dbReference>
<dbReference type="InterPro" id="IPR003594">
    <property type="entry name" value="HATPase_dom"/>
</dbReference>
<dbReference type="Gene3D" id="2.130.10.10">
    <property type="entry name" value="YVTN repeat-like/Quinoprotein amine dehydrogenase"/>
    <property type="match status" value="2"/>
</dbReference>
<dbReference type="FunFam" id="2.60.40.10:FF:000791">
    <property type="entry name" value="Two-component system sensor histidine kinase/response regulator"/>
    <property type="match status" value="1"/>
</dbReference>
<protein>
    <recommendedName>
        <fullName evidence="2">histidine kinase</fullName>
        <ecNumber evidence="2">2.7.13.3</ecNumber>
    </recommendedName>
</protein>
<dbReference type="EC" id="2.7.13.3" evidence="2"/>
<dbReference type="InterPro" id="IPR015943">
    <property type="entry name" value="WD40/YVTN_repeat-like_dom_sf"/>
</dbReference>
<dbReference type="PANTHER" id="PTHR43547">
    <property type="entry name" value="TWO-COMPONENT HISTIDINE KINASE"/>
    <property type="match status" value="1"/>
</dbReference>
<dbReference type="InterPro" id="IPR005467">
    <property type="entry name" value="His_kinase_dom"/>
</dbReference>
<dbReference type="OrthoDB" id="9809670at2"/>
<feature type="domain" description="Histidine kinase" evidence="6">
    <location>
        <begin position="836"/>
        <end position="1051"/>
    </location>
</feature>
<dbReference type="Pfam" id="PF00512">
    <property type="entry name" value="HisKA"/>
    <property type="match status" value="1"/>
</dbReference>
<dbReference type="SMART" id="SM00387">
    <property type="entry name" value="HATPase_c"/>
    <property type="match status" value="1"/>
</dbReference>
<dbReference type="SUPFAM" id="SSF63829">
    <property type="entry name" value="Calcium-dependent phosphotriesterase"/>
    <property type="match status" value="2"/>
</dbReference>
<dbReference type="SUPFAM" id="SSF47384">
    <property type="entry name" value="Homodimeric domain of signal transducing histidine kinase"/>
    <property type="match status" value="1"/>
</dbReference>
<dbReference type="PANTHER" id="PTHR43547:SF2">
    <property type="entry name" value="HYBRID SIGNAL TRANSDUCTION HISTIDINE KINASE C"/>
    <property type="match status" value="1"/>
</dbReference>
<evidence type="ECO:0000259" key="6">
    <source>
        <dbReference type="PROSITE" id="PS50109"/>
    </source>
</evidence>
<dbReference type="Gene3D" id="2.60.40.10">
    <property type="entry name" value="Immunoglobulins"/>
    <property type="match status" value="1"/>
</dbReference>
<dbReference type="FunFam" id="2.130.10.10:FF:000891">
    <property type="entry name" value="Two-component system sensor histidine kinase/response regulator, hybrid (One-component system)"/>
    <property type="match status" value="1"/>
</dbReference>
<evidence type="ECO:0000256" key="2">
    <source>
        <dbReference type="ARBA" id="ARBA00012438"/>
    </source>
</evidence>
<keyword evidence="4" id="KW-0812">Transmembrane</keyword>
<sequence length="1064" mass="121322">MRILTLFFLLLSATLLQAQPYYFKHYQVENALSNNSVFCSTQDHSGLMWMGTKDGLNRFDGYSFKTYRHDPANPQSLGNDKVHSLLSDKPASLWVGTDQGLYHYNAVNESFTLVRETKSMGIAVLALDHEGNLWILSAGKVFTYNPVQRKLTWVELGHSFTPTYIYCRPNGEILVSSPSGYIGKYNKTSRTFEILYLKSPKNTVLKSPENSVEIGWISAIEETNDQQLIIGTTNQGIKLFDLKTNVLKDLLVMNKDKTHIFVRTIKKMNDREYWIGTESGLYIYNLQSQKLVHLQKQNSNPYSLSDNAIYSLCRDTEGGMWAGTYFGGMNYYAAQSSIFTKYFPSQQENSISGNDIREICKDQNGNLWIGTEDAGLNKLVPGTGKFSSYFPDGSKQTIAHYNIHGLLADGNQLWIGTFEHGLDVMNINTGLITKHYHMRKGSLLRSDFILSLYKTRAGALIIATTAGIYTYNRKKDDFDPIPGLPFAFFNNLKEDADGTIWAGSFNDGLFSFKLGNSSYKNYRNESTAIGSLPNNTVNCIFQDSKKNLWITTDGGGLSLFNKKTGTFKSYTVKDGMPANFLFNILEDEHYKLWISSTRGLVSFDPLKKTVKVYTKTDGLLTDQFNYSSSYKDTDDRMYFGSVKGLISFLPNQLTTNTKTAPLFLTGFKIDNTTLQPKKGDSVLQQSILYTNQLTLNSNQSSFNIDFAALSYFSPEKTEYAYKISGLYNNWQYLKTNRKIYFTKLAPGEYIFEAKAMIQGSKEWSKNNIRLLIVVLPPFWKSTVAWFLYAFLFIGLTVLVVRQYHQTIQRKNNRRMELFEHEKEKEIYQAKIEFFTNVAHEIRTPLTLIKGPMEKMIKAAGEVPAFEKNLKIMDRNTDRLLNLTNQLLDFRKTEIHGFSLNFVKTNISEILHDVNLQFQLAAEQKEIIYATFLPAEPLYAYIDLEAFYKIMSNLVDNAIKYGKQTVSVTLTVNEQQDQFTVRVLNDGNKIAPELAHQIFEPFFRTKEAEMKQGTGIGLSIAKSLAELHKGSLQLEETKTDYNILVAVFPIHQMIEFNLKGKWKKI</sequence>
<evidence type="ECO:0000256" key="4">
    <source>
        <dbReference type="SAM" id="Phobius"/>
    </source>
</evidence>
<evidence type="ECO:0000256" key="3">
    <source>
        <dbReference type="ARBA" id="ARBA00022553"/>
    </source>
</evidence>
<evidence type="ECO:0000256" key="5">
    <source>
        <dbReference type="SAM" id="SignalP"/>
    </source>
</evidence>
<comment type="caution">
    <text evidence="7">The sequence shown here is derived from an EMBL/GenBank/DDBJ whole genome shotgun (WGS) entry which is preliminary data.</text>
</comment>
<evidence type="ECO:0000313" key="7">
    <source>
        <dbReference type="EMBL" id="RAJ29262.1"/>
    </source>
</evidence>
<dbReference type="SUPFAM" id="SSF101898">
    <property type="entry name" value="NHL repeat"/>
    <property type="match status" value="1"/>
</dbReference>
<evidence type="ECO:0000313" key="8">
    <source>
        <dbReference type="Proteomes" id="UP000249754"/>
    </source>
</evidence>
<dbReference type="STRING" id="188932.AY601_2201"/>
<dbReference type="Proteomes" id="UP000249754">
    <property type="component" value="Unassembled WGS sequence"/>
</dbReference>
<dbReference type="Pfam" id="PF07494">
    <property type="entry name" value="Reg_prop"/>
    <property type="match status" value="3"/>
</dbReference>
<dbReference type="InterPro" id="IPR011123">
    <property type="entry name" value="Y_Y_Y"/>
</dbReference>
<accession>A0A327SL91</accession>
<comment type="catalytic activity">
    <reaction evidence="1">
        <text>ATP + protein L-histidine = ADP + protein N-phospho-L-histidine.</text>
        <dbReference type="EC" id="2.7.13.3"/>
    </reaction>
</comment>
<dbReference type="PRINTS" id="PR00344">
    <property type="entry name" value="BCTRLSENSOR"/>
</dbReference>
<keyword evidence="7" id="KW-0418">Kinase</keyword>
<proteinExistence type="predicted"/>
<dbReference type="Gene3D" id="3.30.565.10">
    <property type="entry name" value="Histidine kinase-like ATPase, C-terminal domain"/>
    <property type="match status" value="1"/>
</dbReference>
<keyword evidence="4" id="KW-1133">Transmembrane helix</keyword>
<dbReference type="SMART" id="SM00388">
    <property type="entry name" value="HisKA"/>
    <property type="match status" value="1"/>
</dbReference>
<dbReference type="InterPro" id="IPR013783">
    <property type="entry name" value="Ig-like_fold"/>
</dbReference>